<gene>
    <name evidence="1" type="ORF">V6N12_047192</name>
</gene>
<name>A0ABR2DA65_9ROSI</name>
<keyword evidence="2" id="KW-1185">Reference proteome</keyword>
<proteinExistence type="predicted"/>
<evidence type="ECO:0000313" key="2">
    <source>
        <dbReference type="Proteomes" id="UP001472677"/>
    </source>
</evidence>
<comment type="caution">
    <text evidence="1">The sequence shown here is derived from an EMBL/GenBank/DDBJ whole genome shotgun (WGS) entry which is preliminary data.</text>
</comment>
<protein>
    <recommendedName>
        <fullName evidence="3">Secreted protein</fullName>
    </recommendedName>
</protein>
<reference evidence="1 2" key="1">
    <citation type="journal article" date="2024" name="G3 (Bethesda)">
        <title>Genome assembly of Hibiscus sabdariffa L. provides insights into metabolisms of medicinal natural products.</title>
        <authorList>
            <person name="Kim T."/>
        </authorList>
    </citation>
    <scope>NUCLEOTIDE SEQUENCE [LARGE SCALE GENOMIC DNA]</scope>
    <source>
        <strain evidence="1">TK-2024</strain>
        <tissue evidence="1">Old leaves</tissue>
    </source>
</reference>
<evidence type="ECO:0008006" key="3">
    <source>
        <dbReference type="Google" id="ProtNLM"/>
    </source>
</evidence>
<dbReference type="Proteomes" id="UP001472677">
    <property type="component" value="Unassembled WGS sequence"/>
</dbReference>
<evidence type="ECO:0000313" key="1">
    <source>
        <dbReference type="EMBL" id="KAK8533788.1"/>
    </source>
</evidence>
<sequence>MFSPLITIVVVPPPSLAPASVLTMPGHYSRALDPLFHFLDLESSEEVSKHPKFPSWPSSFLAADLNIPLLEMVIEISHHRKPPRREW</sequence>
<accession>A0ABR2DA65</accession>
<dbReference type="EMBL" id="JBBPBM010000032">
    <property type="protein sequence ID" value="KAK8533788.1"/>
    <property type="molecule type" value="Genomic_DNA"/>
</dbReference>
<organism evidence="1 2">
    <name type="scientific">Hibiscus sabdariffa</name>
    <name type="common">roselle</name>
    <dbReference type="NCBI Taxonomy" id="183260"/>
    <lineage>
        <taxon>Eukaryota</taxon>
        <taxon>Viridiplantae</taxon>
        <taxon>Streptophyta</taxon>
        <taxon>Embryophyta</taxon>
        <taxon>Tracheophyta</taxon>
        <taxon>Spermatophyta</taxon>
        <taxon>Magnoliopsida</taxon>
        <taxon>eudicotyledons</taxon>
        <taxon>Gunneridae</taxon>
        <taxon>Pentapetalae</taxon>
        <taxon>rosids</taxon>
        <taxon>malvids</taxon>
        <taxon>Malvales</taxon>
        <taxon>Malvaceae</taxon>
        <taxon>Malvoideae</taxon>
        <taxon>Hibiscus</taxon>
    </lineage>
</organism>